<dbReference type="GO" id="GO:0009103">
    <property type="term" value="P:lipopolysaccharide biosynthetic process"/>
    <property type="evidence" value="ECO:0007669"/>
    <property type="project" value="UniProtKB-ARBA"/>
</dbReference>
<dbReference type="PANTHER" id="PTHR33908:SF3">
    <property type="entry name" value="UNDECAPRENYL PHOSPHATE-ALPHA-4-AMINO-4-DEOXY-L-ARABINOSE ARABINOSYL TRANSFERASE"/>
    <property type="match status" value="1"/>
</dbReference>
<evidence type="ECO:0000256" key="5">
    <source>
        <dbReference type="ARBA" id="ARBA00022692"/>
    </source>
</evidence>
<feature type="transmembrane region" description="Helical" evidence="9">
    <location>
        <begin position="464"/>
        <end position="483"/>
    </location>
</feature>
<proteinExistence type="predicted"/>
<comment type="caution">
    <text evidence="11">The sequence shown here is derived from an EMBL/GenBank/DDBJ whole genome shotgun (WGS) entry which is preliminary data.</text>
</comment>
<feature type="transmembrane region" description="Helical" evidence="9">
    <location>
        <begin position="238"/>
        <end position="258"/>
    </location>
</feature>
<evidence type="ECO:0000256" key="8">
    <source>
        <dbReference type="SAM" id="MobiDB-lite"/>
    </source>
</evidence>
<evidence type="ECO:0000256" key="3">
    <source>
        <dbReference type="ARBA" id="ARBA00022676"/>
    </source>
</evidence>
<feature type="transmembrane region" description="Helical" evidence="9">
    <location>
        <begin position="37"/>
        <end position="55"/>
    </location>
</feature>
<accession>A0A841B9S3</accession>
<evidence type="ECO:0000256" key="2">
    <source>
        <dbReference type="ARBA" id="ARBA00022475"/>
    </source>
</evidence>
<evidence type="ECO:0000259" key="10">
    <source>
        <dbReference type="Pfam" id="PF13231"/>
    </source>
</evidence>
<comment type="subcellular location">
    <subcellularLocation>
        <location evidence="1">Cell membrane</location>
        <topology evidence="1">Multi-pass membrane protein</topology>
    </subcellularLocation>
</comment>
<sequence>MSAILTHLPSPPQDSPPPESGRNRWAVWRSPAGQPPWARPALLGIAFVAVVLYAWNLPRVDYAPLYSDAVKSMSGSWKAFLFGAVDPQATATLDKLAGSFVPQVVSAKIFGYSEWSLALPQVIEGVISVLVMYRVVRRWAGVVPGLLAAGIFTLTPVAASMFGHSMQDGLLTMCLVLAVDAYQRSVLEGRLRSLVWAGVWIGIGFQAKMMQAWMIVPALAIGYLLTAPIETRRRVKHVGIAGVVMLAVSLSWIALYTFTPANARPYVSGTTNNSAFAMVFGYNGLARVGINIPGAVPDAGRAGGAPSLGPPDHPLNLSEAGPGDLGQGPGDRGPGDTGPGDTGPGAGPGPGDTGPGDTGPGPGDTGPGDTGPGAGQPGPGQGQPGPGDVLVLPNGDVIVGPGGGPPPQMDQSKVESRTDPLGWNKLLDGHLGVAISWLFPLAFLALLCGLWWSRRSERTDPVRGGLVMWGVWLVTFTVVFSLGDVAHTAYVASFAPAIAALSALGIVTFWRAYQRGGRAAWILPIAIAAQLAWSAWLWSHYPNFLPWARWGTLALGVIALVVLVLARVRKSSSTGLVTAGLAIGVAAVLAAPATYAVSVLDSDYSGSSFDANAGPASGSA</sequence>
<keyword evidence="6 9" id="KW-1133">Transmembrane helix</keyword>
<evidence type="ECO:0000256" key="7">
    <source>
        <dbReference type="ARBA" id="ARBA00023136"/>
    </source>
</evidence>
<keyword evidence="7 9" id="KW-0472">Membrane</keyword>
<dbReference type="GO" id="GO:0010041">
    <property type="term" value="P:response to iron(III) ion"/>
    <property type="evidence" value="ECO:0007669"/>
    <property type="project" value="TreeGrafter"/>
</dbReference>
<feature type="transmembrane region" description="Helical" evidence="9">
    <location>
        <begin position="521"/>
        <end position="541"/>
    </location>
</feature>
<keyword evidence="2" id="KW-1003">Cell membrane</keyword>
<evidence type="ECO:0000256" key="4">
    <source>
        <dbReference type="ARBA" id="ARBA00022679"/>
    </source>
</evidence>
<feature type="transmembrane region" description="Helical" evidence="9">
    <location>
        <begin position="142"/>
        <end position="162"/>
    </location>
</feature>
<keyword evidence="12" id="KW-1185">Reference proteome</keyword>
<feature type="transmembrane region" description="Helical" evidence="9">
    <location>
        <begin position="489"/>
        <end position="509"/>
    </location>
</feature>
<evidence type="ECO:0000313" key="11">
    <source>
        <dbReference type="EMBL" id="MBB5855633.1"/>
    </source>
</evidence>
<feature type="transmembrane region" description="Helical" evidence="9">
    <location>
        <begin position="431"/>
        <end position="452"/>
    </location>
</feature>
<feature type="transmembrane region" description="Helical" evidence="9">
    <location>
        <begin position="575"/>
        <end position="597"/>
    </location>
</feature>
<dbReference type="RefSeq" id="WP_343072176.1">
    <property type="nucleotide sequence ID" value="NZ_JACHMX010000001.1"/>
</dbReference>
<protein>
    <submittedName>
        <fullName evidence="11">4-amino-4-deoxy-L-arabinose transferase-like glycosyltransferase</fullName>
    </submittedName>
</protein>
<organism evidence="11 12">
    <name type="scientific">Amycolatopsis umgeniensis</name>
    <dbReference type="NCBI Taxonomy" id="336628"/>
    <lineage>
        <taxon>Bacteria</taxon>
        <taxon>Bacillati</taxon>
        <taxon>Actinomycetota</taxon>
        <taxon>Actinomycetes</taxon>
        <taxon>Pseudonocardiales</taxon>
        <taxon>Pseudonocardiaceae</taxon>
        <taxon>Amycolatopsis</taxon>
    </lineage>
</organism>
<dbReference type="EMBL" id="JACHMX010000001">
    <property type="protein sequence ID" value="MBB5855633.1"/>
    <property type="molecule type" value="Genomic_DNA"/>
</dbReference>
<dbReference type="InterPro" id="IPR050297">
    <property type="entry name" value="LipidA_mod_glycosyltrf_83"/>
</dbReference>
<dbReference type="GO" id="GO:0016763">
    <property type="term" value="F:pentosyltransferase activity"/>
    <property type="evidence" value="ECO:0007669"/>
    <property type="project" value="TreeGrafter"/>
</dbReference>
<feature type="region of interest" description="Disordered" evidence="8">
    <location>
        <begin position="301"/>
        <end position="415"/>
    </location>
</feature>
<keyword evidence="5 9" id="KW-0812">Transmembrane</keyword>
<keyword evidence="4 11" id="KW-0808">Transferase</keyword>
<evidence type="ECO:0000256" key="9">
    <source>
        <dbReference type="SAM" id="Phobius"/>
    </source>
</evidence>
<feature type="domain" description="Glycosyltransferase RgtA/B/C/D-like" evidence="10">
    <location>
        <begin position="105"/>
        <end position="252"/>
    </location>
</feature>
<dbReference type="InterPro" id="IPR038731">
    <property type="entry name" value="RgtA/B/C-like"/>
</dbReference>
<feature type="compositionally biased region" description="Gly residues" evidence="8">
    <location>
        <begin position="323"/>
        <end position="385"/>
    </location>
</feature>
<gene>
    <name evidence="11" type="ORF">HDA45_005720</name>
</gene>
<keyword evidence="3" id="KW-0328">Glycosyltransferase</keyword>
<feature type="region of interest" description="Disordered" evidence="8">
    <location>
        <begin position="1"/>
        <end position="25"/>
    </location>
</feature>
<name>A0A841B9S3_9PSEU</name>
<dbReference type="PANTHER" id="PTHR33908">
    <property type="entry name" value="MANNOSYLTRANSFERASE YKCB-RELATED"/>
    <property type="match status" value="1"/>
</dbReference>
<evidence type="ECO:0000256" key="1">
    <source>
        <dbReference type="ARBA" id="ARBA00004651"/>
    </source>
</evidence>
<evidence type="ECO:0000313" key="12">
    <source>
        <dbReference type="Proteomes" id="UP000580861"/>
    </source>
</evidence>
<dbReference type="Proteomes" id="UP000580861">
    <property type="component" value="Unassembled WGS sequence"/>
</dbReference>
<evidence type="ECO:0000256" key="6">
    <source>
        <dbReference type="ARBA" id="ARBA00022989"/>
    </source>
</evidence>
<dbReference type="Pfam" id="PF13231">
    <property type="entry name" value="PMT_2"/>
    <property type="match status" value="1"/>
</dbReference>
<feature type="transmembrane region" description="Helical" evidence="9">
    <location>
        <begin position="547"/>
        <end position="568"/>
    </location>
</feature>
<reference evidence="11 12" key="1">
    <citation type="submission" date="2020-08" db="EMBL/GenBank/DDBJ databases">
        <title>Sequencing the genomes of 1000 actinobacteria strains.</title>
        <authorList>
            <person name="Klenk H.-P."/>
        </authorList>
    </citation>
    <scope>NUCLEOTIDE SEQUENCE [LARGE SCALE GENOMIC DNA]</scope>
    <source>
        <strain evidence="11 12">DSM 45272</strain>
    </source>
</reference>
<dbReference type="GO" id="GO:0005886">
    <property type="term" value="C:plasma membrane"/>
    <property type="evidence" value="ECO:0007669"/>
    <property type="project" value="UniProtKB-SubCell"/>
</dbReference>
<feature type="transmembrane region" description="Helical" evidence="9">
    <location>
        <begin position="199"/>
        <end position="226"/>
    </location>
</feature>
<feature type="compositionally biased region" description="Pro residues" evidence="8">
    <location>
        <begin position="9"/>
        <end position="19"/>
    </location>
</feature>
<dbReference type="AlphaFoldDB" id="A0A841B9S3"/>